<dbReference type="PANTHER" id="PTHR12993:SF11">
    <property type="entry name" value="N-ACETYLGLUCOSAMINYL-PHOSPHATIDYLINOSITOL DE-N-ACETYLASE"/>
    <property type="match status" value="1"/>
</dbReference>
<dbReference type="GO" id="GO:0000225">
    <property type="term" value="F:N-acetylglucosaminylphosphatidylinositol deacetylase activity"/>
    <property type="evidence" value="ECO:0007669"/>
    <property type="project" value="UniProtKB-EC"/>
</dbReference>
<comment type="similarity">
    <text evidence="1">Belongs to the PIGL family.</text>
</comment>
<dbReference type="PANTHER" id="PTHR12993">
    <property type="entry name" value="N-ACETYLGLUCOSAMINYL-PHOSPHATIDYLINOSITOL DE-N-ACETYLASE-RELATED"/>
    <property type="match status" value="1"/>
</dbReference>
<evidence type="ECO:0000256" key="2">
    <source>
        <dbReference type="ARBA" id="ARBA00012176"/>
    </source>
</evidence>
<dbReference type="AlphaFoldDB" id="A0AA35WXH5"/>
<dbReference type="Gene3D" id="3.40.50.10320">
    <property type="entry name" value="LmbE-like"/>
    <property type="match status" value="1"/>
</dbReference>
<dbReference type="EC" id="3.5.1.89" evidence="2"/>
<accession>A0AA35WXH5</accession>
<dbReference type="SUPFAM" id="SSF102588">
    <property type="entry name" value="LmbE-like"/>
    <property type="match status" value="1"/>
</dbReference>
<reference evidence="3" key="1">
    <citation type="submission" date="2023-03" db="EMBL/GenBank/DDBJ databases">
        <authorList>
            <person name="Steffen K."/>
            <person name="Cardenas P."/>
        </authorList>
    </citation>
    <scope>NUCLEOTIDE SEQUENCE</scope>
</reference>
<name>A0AA35WXH5_GEOBA</name>
<dbReference type="Pfam" id="PF02585">
    <property type="entry name" value="PIG-L"/>
    <property type="match status" value="1"/>
</dbReference>
<dbReference type="InterPro" id="IPR024078">
    <property type="entry name" value="LmbE-like_dom_sf"/>
</dbReference>
<evidence type="ECO:0000256" key="1">
    <source>
        <dbReference type="ARBA" id="ARBA00006066"/>
    </source>
</evidence>
<dbReference type="Proteomes" id="UP001174909">
    <property type="component" value="Unassembled WGS sequence"/>
</dbReference>
<evidence type="ECO:0000313" key="3">
    <source>
        <dbReference type="EMBL" id="CAI8036474.1"/>
    </source>
</evidence>
<sequence length="266" mass="30050">MLLARSNMYLLVLFVLLLLLLVVALSWLRVKTAAGTTLKDLTGRILLITAHPDDECMFFAPTVLSLGSSVRAELFLLCLSEGNYYGEGRVRKKELLHSSAILGISGTNVEIVNDEELADGPREEWSESVIENYIISAVHNCTISRIITFDDHGVSGHPNHIAIHRAVRRMCESEKLAAAGIQEVLLLQSTSLLRKYISFIDAAWTSLFHRHFVLSSVDEYWLAKQAMEAHSSQYLWFRHVYVLLSRYMFANSFTRLQIHHGNSNST</sequence>
<proteinExistence type="inferred from homology"/>
<gene>
    <name evidence="3" type="ORF">GBAR_LOCUS20440</name>
</gene>
<protein>
    <recommendedName>
        <fullName evidence="2">N-acetylglucosaminylphosphatidylinositol deacetylase</fullName>
        <ecNumber evidence="2">3.5.1.89</ecNumber>
    </recommendedName>
</protein>
<keyword evidence="4" id="KW-1185">Reference proteome</keyword>
<comment type="caution">
    <text evidence="3">The sequence shown here is derived from an EMBL/GenBank/DDBJ whole genome shotgun (WGS) entry which is preliminary data.</text>
</comment>
<dbReference type="GO" id="GO:0005783">
    <property type="term" value="C:endoplasmic reticulum"/>
    <property type="evidence" value="ECO:0007669"/>
    <property type="project" value="TreeGrafter"/>
</dbReference>
<dbReference type="EMBL" id="CASHTH010002872">
    <property type="protein sequence ID" value="CAI8036474.1"/>
    <property type="molecule type" value="Genomic_DNA"/>
</dbReference>
<organism evidence="3 4">
    <name type="scientific">Geodia barretti</name>
    <name type="common">Barrett's horny sponge</name>
    <dbReference type="NCBI Taxonomy" id="519541"/>
    <lineage>
        <taxon>Eukaryota</taxon>
        <taxon>Metazoa</taxon>
        <taxon>Porifera</taxon>
        <taxon>Demospongiae</taxon>
        <taxon>Heteroscleromorpha</taxon>
        <taxon>Tetractinellida</taxon>
        <taxon>Astrophorina</taxon>
        <taxon>Geodiidae</taxon>
        <taxon>Geodia</taxon>
    </lineage>
</organism>
<evidence type="ECO:0000313" key="4">
    <source>
        <dbReference type="Proteomes" id="UP001174909"/>
    </source>
</evidence>
<dbReference type="InterPro" id="IPR003737">
    <property type="entry name" value="GlcNAc_PI_deacetylase-related"/>
</dbReference>